<dbReference type="EMBL" id="LLYW01000011">
    <property type="protein sequence ID" value="KUH34044.1"/>
    <property type="molecule type" value="Genomic_DNA"/>
</dbReference>
<keyword evidence="1" id="KW-0675">Receptor</keyword>
<organism evidence="1 2">
    <name type="scientific">Thermococcus celericrescens</name>
    <dbReference type="NCBI Taxonomy" id="227598"/>
    <lineage>
        <taxon>Archaea</taxon>
        <taxon>Methanobacteriati</taxon>
        <taxon>Methanobacteriota</taxon>
        <taxon>Thermococci</taxon>
        <taxon>Thermococcales</taxon>
        <taxon>Thermococcaceae</taxon>
        <taxon>Thermococcus</taxon>
    </lineage>
</organism>
<reference evidence="1 2" key="1">
    <citation type="submission" date="2015-10" db="EMBL/GenBank/DDBJ databases">
        <title>Draft genome sequence of Thermococcus celericrescens strain DSM 17994.</title>
        <authorList>
            <person name="Hong S.-J."/>
            <person name="Park C.-E."/>
            <person name="Shin J.-H."/>
        </authorList>
    </citation>
    <scope>NUCLEOTIDE SEQUENCE [LARGE SCALE GENOMIC DNA]</scope>
    <source>
        <strain evidence="1 2">DSM 17994</strain>
    </source>
</reference>
<evidence type="ECO:0000313" key="1">
    <source>
        <dbReference type="EMBL" id="KUH34044.1"/>
    </source>
</evidence>
<name>A0A117IU55_9EURY</name>
<proteinExistence type="predicted"/>
<evidence type="ECO:0000313" key="2">
    <source>
        <dbReference type="Proteomes" id="UP000053462"/>
    </source>
</evidence>
<protein>
    <submittedName>
        <fullName evidence="1">TonB-dependent receptor</fullName>
    </submittedName>
</protein>
<keyword evidence="2" id="KW-1185">Reference proteome</keyword>
<dbReference type="Proteomes" id="UP000053462">
    <property type="component" value="Unassembled WGS sequence"/>
</dbReference>
<dbReference type="AlphaFoldDB" id="A0A117IU55"/>
<sequence length="91" mass="10562">MGHTVYYRTRIDSWKEFKEFLEKVCEGLSFRFVEGEDAVLILPECYGVEPLEIKKMGRGFVKTNLVEPCHSIYLLVLHSVSSFGSVELWED</sequence>
<dbReference type="OrthoDB" id="86278at2157"/>
<dbReference type="STRING" id="227598.APY94_03470"/>
<comment type="caution">
    <text evidence="1">The sequence shown here is derived from an EMBL/GenBank/DDBJ whole genome shotgun (WGS) entry which is preliminary data.</text>
</comment>
<gene>
    <name evidence="1" type="ORF">APY94_03470</name>
</gene>
<accession>A0A117IU55</accession>